<gene>
    <name evidence="1" type="ORF">GCM10009754_70050</name>
</gene>
<accession>A0ABP5DMQ7</accession>
<protein>
    <submittedName>
        <fullName evidence="1">Uncharacterized protein</fullName>
    </submittedName>
</protein>
<proteinExistence type="predicted"/>
<dbReference type="RefSeq" id="WP_344428955.1">
    <property type="nucleotide sequence ID" value="NZ_BAAANN010000038.1"/>
</dbReference>
<comment type="caution">
    <text evidence="1">The sequence shown here is derived from an EMBL/GenBank/DDBJ whole genome shotgun (WGS) entry which is preliminary data.</text>
</comment>
<name>A0ABP5DMQ7_9PSEU</name>
<evidence type="ECO:0000313" key="2">
    <source>
        <dbReference type="Proteomes" id="UP001501116"/>
    </source>
</evidence>
<sequence length="174" mass="18444">MKNRAVEALALFAALQATFSDVHPVCDQILQRDADAVDKGKAGWTGRKASARHVGTYTAGQLLAAVGVTRGLGFRLPGKALLVGTAINAVTHYVIDRRTPLDRMLRSTLLGKGPYLDHATVVRRVGPGGEPVVDASGPGTAFTECDQSAHRLISVDASVTTTWLALRSRTGREA</sequence>
<reference evidence="2" key="1">
    <citation type="journal article" date="2019" name="Int. J. Syst. Evol. Microbiol.">
        <title>The Global Catalogue of Microorganisms (GCM) 10K type strain sequencing project: providing services to taxonomists for standard genome sequencing and annotation.</title>
        <authorList>
            <consortium name="The Broad Institute Genomics Platform"/>
            <consortium name="The Broad Institute Genome Sequencing Center for Infectious Disease"/>
            <person name="Wu L."/>
            <person name="Ma J."/>
        </authorList>
    </citation>
    <scope>NUCLEOTIDE SEQUENCE [LARGE SCALE GENOMIC DNA]</scope>
    <source>
        <strain evidence="2">JCM 14545</strain>
    </source>
</reference>
<dbReference type="EMBL" id="BAAANN010000038">
    <property type="protein sequence ID" value="GAA1982997.1"/>
    <property type="molecule type" value="Genomic_DNA"/>
</dbReference>
<evidence type="ECO:0000313" key="1">
    <source>
        <dbReference type="EMBL" id="GAA1982997.1"/>
    </source>
</evidence>
<organism evidence="1 2">
    <name type="scientific">Amycolatopsis minnesotensis</name>
    <dbReference type="NCBI Taxonomy" id="337894"/>
    <lineage>
        <taxon>Bacteria</taxon>
        <taxon>Bacillati</taxon>
        <taxon>Actinomycetota</taxon>
        <taxon>Actinomycetes</taxon>
        <taxon>Pseudonocardiales</taxon>
        <taxon>Pseudonocardiaceae</taxon>
        <taxon>Amycolatopsis</taxon>
    </lineage>
</organism>
<dbReference type="Proteomes" id="UP001501116">
    <property type="component" value="Unassembled WGS sequence"/>
</dbReference>
<keyword evidence="2" id="KW-1185">Reference proteome</keyword>